<dbReference type="PANTHER" id="PTHR43391:SF14">
    <property type="entry name" value="DEHYDROGENASE_REDUCTASE SDR FAMILY PROTEIN 7-LIKE"/>
    <property type="match status" value="1"/>
</dbReference>
<evidence type="ECO:0000256" key="2">
    <source>
        <dbReference type="ARBA" id="ARBA00022857"/>
    </source>
</evidence>
<evidence type="ECO:0000313" key="7">
    <source>
        <dbReference type="Proteomes" id="UP001480595"/>
    </source>
</evidence>
<dbReference type="InterPro" id="IPR036291">
    <property type="entry name" value="NAD(P)-bd_dom_sf"/>
</dbReference>
<dbReference type="EMBL" id="JAQQWL010000008">
    <property type="protein sequence ID" value="KAK8061639.1"/>
    <property type="molecule type" value="Genomic_DNA"/>
</dbReference>
<feature type="domain" description="Ketoreductase" evidence="5">
    <location>
        <begin position="40"/>
        <end position="234"/>
    </location>
</feature>
<dbReference type="RefSeq" id="XP_066714901.1">
    <property type="nucleotide sequence ID" value="XM_066859414.1"/>
</dbReference>
<comment type="caution">
    <text evidence="6">The sequence shown here is derived from an EMBL/GenBank/DDBJ whole genome shotgun (WGS) entry which is preliminary data.</text>
</comment>
<dbReference type="Pfam" id="PF00106">
    <property type="entry name" value="adh_short"/>
    <property type="match status" value="1"/>
</dbReference>
<protein>
    <recommendedName>
        <fullName evidence="5">Ketoreductase domain-containing protein</fullName>
    </recommendedName>
</protein>
<evidence type="ECO:0000313" key="6">
    <source>
        <dbReference type="EMBL" id="KAK8061639.1"/>
    </source>
</evidence>
<accession>A0ABR1UUW3</accession>
<keyword evidence="7" id="KW-1185">Reference proteome</keyword>
<dbReference type="InterPro" id="IPR057326">
    <property type="entry name" value="KR_dom"/>
</dbReference>
<evidence type="ECO:0000256" key="3">
    <source>
        <dbReference type="ARBA" id="ARBA00023002"/>
    </source>
</evidence>
<evidence type="ECO:0000256" key="1">
    <source>
        <dbReference type="ARBA" id="ARBA00006484"/>
    </source>
</evidence>
<sequence length="301" mass="32633">MPAPEEQTSTNVAAVSSFCQKRHSESYPYIDPANADLSAQTVVITGASRGIGLCAALSFVHAGCRRLVITARSAPEDRAAELRSEARNLNGAELDVLALALDVTDDASVGAAAAKVAEHFGGVVDTLVNNAGYLPPTALMGEGDPAEWLACAEVNIKGLYRVSHHFLPLLLRSATARTVINVGSQAAHYVVPGHSAYQTTKFAVCRLAEFMALEYQDQGLVAVAVHPGCLPTELGLSLPKEYHDLLIDAPELPGDTFVWIVKERRAWLSGRYMEANWDMEEFEGKREDVVKRDVLKFRMVV</sequence>
<dbReference type="SMART" id="SM00822">
    <property type="entry name" value="PKS_KR"/>
    <property type="match status" value="1"/>
</dbReference>
<organism evidence="6 7">
    <name type="scientific">Apiospora phragmitis</name>
    <dbReference type="NCBI Taxonomy" id="2905665"/>
    <lineage>
        <taxon>Eukaryota</taxon>
        <taxon>Fungi</taxon>
        <taxon>Dikarya</taxon>
        <taxon>Ascomycota</taxon>
        <taxon>Pezizomycotina</taxon>
        <taxon>Sordariomycetes</taxon>
        <taxon>Xylariomycetidae</taxon>
        <taxon>Amphisphaeriales</taxon>
        <taxon>Apiosporaceae</taxon>
        <taxon>Apiospora</taxon>
    </lineage>
</organism>
<dbReference type="PRINTS" id="PR00080">
    <property type="entry name" value="SDRFAMILY"/>
</dbReference>
<gene>
    <name evidence="6" type="ORF">PG994_008005</name>
</gene>
<dbReference type="GeneID" id="92092477"/>
<evidence type="ECO:0000259" key="5">
    <source>
        <dbReference type="SMART" id="SM00822"/>
    </source>
</evidence>
<dbReference type="SUPFAM" id="SSF51735">
    <property type="entry name" value="NAD(P)-binding Rossmann-fold domains"/>
    <property type="match status" value="1"/>
</dbReference>
<keyword evidence="2" id="KW-0521">NADP</keyword>
<name>A0ABR1UUW3_9PEZI</name>
<keyword evidence="3" id="KW-0560">Oxidoreductase</keyword>
<dbReference type="Gene3D" id="3.40.50.720">
    <property type="entry name" value="NAD(P)-binding Rossmann-like Domain"/>
    <property type="match status" value="1"/>
</dbReference>
<dbReference type="PRINTS" id="PR00081">
    <property type="entry name" value="GDHRDH"/>
</dbReference>
<dbReference type="CDD" id="cd05233">
    <property type="entry name" value="SDR_c"/>
    <property type="match status" value="1"/>
</dbReference>
<proteinExistence type="inferred from homology"/>
<reference evidence="6 7" key="1">
    <citation type="submission" date="2023-01" db="EMBL/GenBank/DDBJ databases">
        <title>Analysis of 21 Apiospora genomes using comparative genomics revels a genus with tremendous synthesis potential of carbohydrate active enzymes and secondary metabolites.</title>
        <authorList>
            <person name="Sorensen T."/>
        </authorList>
    </citation>
    <scope>NUCLEOTIDE SEQUENCE [LARGE SCALE GENOMIC DNA]</scope>
    <source>
        <strain evidence="6 7">CBS 135458</strain>
    </source>
</reference>
<dbReference type="PANTHER" id="PTHR43391">
    <property type="entry name" value="RETINOL DEHYDROGENASE-RELATED"/>
    <property type="match status" value="1"/>
</dbReference>
<evidence type="ECO:0000256" key="4">
    <source>
        <dbReference type="RuleBase" id="RU000363"/>
    </source>
</evidence>
<dbReference type="InterPro" id="IPR002347">
    <property type="entry name" value="SDR_fam"/>
</dbReference>
<comment type="similarity">
    <text evidence="1 4">Belongs to the short-chain dehydrogenases/reductases (SDR) family.</text>
</comment>
<dbReference type="Proteomes" id="UP001480595">
    <property type="component" value="Unassembled WGS sequence"/>
</dbReference>